<evidence type="ECO:0000259" key="6">
    <source>
        <dbReference type="PROSITE" id="PS50903"/>
    </source>
</evidence>
<dbReference type="OrthoDB" id="9799749at2"/>
<evidence type="ECO:0000256" key="4">
    <source>
        <dbReference type="ARBA" id="ARBA00023002"/>
    </source>
</evidence>
<accession>A0A5C1QGF3</accession>
<dbReference type="GO" id="GO:0042602">
    <property type="term" value="F:riboflavin reductase (NADPH) activity"/>
    <property type="evidence" value="ECO:0007669"/>
    <property type="project" value="TreeGrafter"/>
</dbReference>
<dbReference type="InterPro" id="IPR024935">
    <property type="entry name" value="Rubredoxin_dom"/>
</dbReference>
<dbReference type="GO" id="GO:0005506">
    <property type="term" value="F:iron ion binding"/>
    <property type="evidence" value="ECO:0007669"/>
    <property type="project" value="InterPro"/>
</dbReference>
<evidence type="ECO:0000313" key="8">
    <source>
        <dbReference type="Proteomes" id="UP000323824"/>
    </source>
</evidence>
<organism evidence="7 8">
    <name type="scientific">Thiospirochaeta perfilievii</name>
    <dbReference type="NCBI Taxonomy" id="252967"/>
    <lineage>
        <taxon>Bacteria</taxon>
        <taxon>Pseudomonadati</taxon>
        <taxon>Spirochaetota</taxon>
        <taxon>Spirochaetia</taxon>
        <taxon>Spirochaetales</taxon>
        <taxon>Spirochaetaceae</taxon>
        <taxon>Thiospirochaeta</taxon>
    </lineage>
</organism>
<evidence type="ECO:0000256" key="3">
    <source>
        <dbReference type="ARBA" id="ARBA00022982"/>
    </source>
</evidence>
<dbReference type="InterPro" id="IPR002563">
    <property type="entry name" value="Flavin_Rdtase-like_dom"/>
</dbReference>
<reference evidence="7 8" key="1">
    <citation type="submission" date="2019-02" db="EMBL/GenBank/DDBJ databases">
        <authorList>
            <person name="Fomenkov A."/>
            <person name="Dubinina G."/>
            <person name="Grabovich M."/>
            <person name="Vincze T."/>
            <person name="Roberts R.J."/>
        </authorList>
    </citation>
    <scope>NUCLEOTIDE SEQUENCE [LARGE SCALE GENOMIC DNA]</scope>
    <source>
        <strain evidence="7 8">P</strain>
    </source>
</reference>
<reference evidence="7 8" key="2">
    <citation type="submission" date="2019-09" db="EMBL/GenBank/DDBJ databases">
        <title>Complete Genome Sequence and Methylome Analysis of free living Spirochaetas.</title>
        <authorList>
            <person name="Leshcheva N."/>
            <person name="Mikheeva N."/>
        </authorList>
    </citation>
    <scope>NUCLEOTIDE SEQUENCE [LARGE SCALE GENOMIC DNA]</scope>
    <source>
        <strain evidence="7 8">P</strain>
    </source>
</reference>
<dbReference type="Pfam" id="PF00301">
    <property type="entry name" value="Rubredoxin"/>
    <property type="match status" value="1"/>
</dbReference>
<dbReference type="InterPro" id="IPR018527">
    <property type="entry name" value="Rubredoxin_Fe_BS"/>
</dbReference>
<dbReference type="RefSeq" id="WP_149568540.1">
    <property type="nucleotide sequence ID" value="NZ_CP035807.1"/>
</dbReference>
<name>A0A5C1QGF3_9SPIO</name>
<dbReference type="Proteomes" id="UP000323824">
    <property type="component" value="Chromosome"/>
</dbReference>
<keyword evidence="3" id="KW-0249">Electron transport</keyword>
<dbReference type="PANTHER" id="PTHR30466:SF1">
    <property type="entry name" value="FMN REDUCTASE (NADH) RUTF"/>
    <property type="match status" value="1"/>
</dbReference>
<evidence type="ECO:0000256" key="1">
    <source>
        <dbReference type="ARBA" id="ARBA00022448"/>
    </source>
</evidence>
<proteinExistence type="predicted"/>
<dbReference type="InterPro" id="IPR012349">
    <property type="entry name" value="Split_barrel_FMN-bd"/>
</dbReference>
<dbReference type="InterPro" id="IPR050268">
    <property type="entry name" value="NADH-dep_flavin_reductase"/>
</dbReference>
<dbReference type="CDD" id="cd00730">
    <property type="entry name" value="rubredoxin"/>
    <property type="match status" value="1"/>
</dbReference>
<evidence type="ECO:0000256" key="2">
    <source>
        <dbReference type="ARBA" id="ARBA00022723"/>
    </source>
</evidence>
<dbReference type="AlphaFoldDB" id="A0A5C1QGF3"/>
<dbReference type="PROSITE" id="PS50903">
    <property type="entry name" value="RUBREDOXIN_LIKE"/>
    <property type="match status" value="1"/>
</dbReference>
<dbReference type="EMBL" id="CP035807">
    <property type="protein sequence ID" value="QEN05302.1"/>
    <property type="molecule type" value="Genomic_DNA"/>
</dbReference>
<dbReference type="PROSITE" id="PS00202">
    <property type="entry name" value="RUBREDOXIN"/>
    <property type="match status" value="1"/>
</dbReference>
<gene>
    <name evidence="7" type="ORF">EW093_11455</name>
</gene>
<evidence type="ECO:0000256" key="5">
    <source>
        <dbReference type="ARBA" id="ARBA00023004"/>
    </source>
</evidence>
<keyword evidence="2" id="KW-0479">Metal-binding</keyword>
<feature type="domain" description="Rubredoxin-like" evidence="6">
    <location>
        <begin position="174"/>
        <end position="214"/>
    </location>
</feature>
<dbReference type="Gene3D" id="2.30.110.10">
    <property type="entry name" value="Electron Transport, Fmn-binding Protein, Chain A"/>
    <property type="match status" value="1"/>
</dbReference>
<keyword evidence="8" id="KW-1185">Reference proteome</keyword>
<dbReference type="Pfam" id="PF01613">
    <property type="entry name" value="Flavin_Reduct"/>
    <property type="match status" value="1"/>
</dbReference>
<keyword evidence="5" id="KW-0408">Iron</keyword>
<keyword evidence="4" id="KW-0560">Oxidoreductase</keyword>
<dbReference type="Gene3D" id="2.20.28.10">
    <property type="match status" value="1"/>
</dbReference>
<evidence type="ECO:0000313" key="7">
    <source>
        <dbReference type="EMBL" id="QEN05302.1"/>
    </source>
</evidence>
<keyword evidence="1" id="KW-0813">Transport</keyword>
<dbReference type="SUPFAM" id="SSF57802">
    <property type="entry name" value="Rubredoxin-like"/>
    <property type="match status" value="1"/>
</dbReference>
<dbReference type="SUPFAM" id="SSF50475">
    <property type="entry name" value="FMN-binding split barrel"/>
    <property type="match status" value="1"/>
</dbReference>
<protein>
    <recommendedName>
        <fullName evidence="6">Rubredoxin-like domain-containing protein</fullName>
    </recommendedName>
</protein>
<dbReference type="GO" id="GO:0010181">
    <property type="term" value="F:FMN binding"/>
    <property type="evidence" value="ECO:0007669"/>
    <property type="project" value="InterPro"/>
</dbReference>
<dbReference type="SMART" id="SM00903">
    <property type="entry name" value="Flavin_Reduct"/>
    <property type="match status" value="1"/>
</dbReference>
<dbReference type="InterPro" id="IPR024934">
    <property type="entry name" value="Rubredoxin-like_dom"/>
</dbReference>
<dbReference type="PANTHER" id="PTHR30466">
    <property type="entry name" value="FLAVIN REDUCTASE"/>
    <property type="match status" value="1"/>
</dbReference>
<sequence>MNNLAFHRLSYGIYVLTTQLDGKPFGCIINTAFQITSAPPRIAVSCNKDNYTHDKISNAKMFALSVLTEESSQDLIGTFGYNSGRDIDKFKSYEFTQGDKLSLPLFTDESIATFECKLVESLEVGTHTIFIGEVIDCNVLSNSSNEMTYKYFHEVRKAVAPKNAPTYIEVEKNRDLYECSLCKYVYDEDVPFDELPDDWVCPVCGATKDLFEKT</sequence>
<dbReference type="KEGG" id="sper:EW093_11455"/>